<reference evidence="6 7" key="2">
    <citation type="submission" date="2020-02" db="EMBL/GenBank/DDBJ databases">
        <authorList>
            <person name="Sun Q."/>
            <person name="Inoue M."/>
        </authorList>
    </citation>
    <scope>NUCLEOTIDE SEQUENCE [LARGE SCALE GENOMIC DNA]</scope>
    <source>
        <strain evidence="6 7">KCTC 22478</strain>
    </source>
</reference>
<dbReference type="InterPro" id="IPR011711">
    <property type="entry name" value="GntR_C"/>
</dbReference>
<keyword evidence="1" id="KW-0805">Transcription regulation</keyword>
<dbReference type="RefSeq" id="WP_168043602.1">
    <property type="nucleotide sequence ID" value="NZ_JAAEDK010000012.1"/>
</dbReference>
<dbReference type="InterPro" id="IPR008920">
    <property type="entry name" value="TF_FadR/GntR_C"/>
</dbReference>
<keyword evidence="7" id="KW-1185">Reference proteome</keyword>
<dbReference type="GO" id="GO:0003700">
    <property type="term" value="F:DNA-binding transcription factor activity"/>
    <property type="evidence" value="ECO:0007669"/>
    <property type="project" value="InterPro"/>
</dbReference>
<dbReference type="Proteomes" id="UP001138708">
    <property type="component" value="Unassembled WGS sequence"/>
</dbReference>
<evidence type="ECO:0000256" key="2">
    <source>
        <dbReference type="ARBA" id="ARBA00023125"/>
    </source>
</evidence>
<dbReference type="EMBL" id="JAAEDK010000012">
    <property type="protein sequence ID" value="MBR0658960.1"/>
    <property type="molecule type" value="Genomic_DNA"/>
</dbReference>
<reference evidence="5" key="1">
    <citation type="submission" date="2020-01" db="EMBL/GenBank/DDBJ databases">
        <authorList>
            <person name="Rat A."/>
        </authorList>
    </citation>
    <scope>NUCLEOTIDE SEQUENCE</scope>
    <source>
        <strain evidence="5">LMG 31161</strain>
    </source>
</reference>
<dbReference type="InterPro" id="IPR036390">
    <property type="entry name" value="WH_DNA-bd_sf"/>
</dbReference>
<gene>
    <name evidence="6" type="ORF">GWK15_22240</name>
    <name evidence="5" type="ORF">GXW75_06860</name>
</gene>
<keyword evidence="3" id="KW-0804">Transcription</keyword>
<dbReference type="GO" id="GO:0003677">
    <property type="term" value="F:DNA binding"/>
    <property type="evidence" value="ECO:0007669"/>
    <property type="project" value="UniProtKB-KW"/>
</dbReference>
<dbReference type="Gene3D" id="1.10.10.10">
    <property type="entry name" value="Winged helix-like DNA-binding domain superfamily/Winged helix DNA-binding domain"/>
    <property type="match status" value="1"/>
</dbReference>
<dbReference type="Pfam" id="PF07729">
    <property type="entry name" value="FCD"/>
    <property type="match status" value="1"/>
</dbReference>
<evidence type="ECO:0000259" key="4">
    <source>
        <dbReference type="PROSITE" id="PS50949"/>
    </source>
</evidence>
<dbReference type="PANTHER" id="PTHR43537">
    <property type="entry name" value="TRANSCRIPTIONAL REGULATOR, GNTR FAMILY"/>
    <property type="match status" value="1"/>
</dbReference>
<organism evidence="5 8">
    <name type="scientific">Neoroseomonas oryzicola</name>
    <dbReference type="NCBI Taxonomy" id="535904"/>
    <lineage>
        <taxon>Bacteria</taxon>
        <taxon>Pseudomonadati</taxon>
        <taxon>Pseudomonadota</taxon>
        <taxon>Alphaproteobacteria</taxon>
        <taxon>Acetobacterales</taxon>
        <taxon>Acetobacteraceae</taxon>
        <taxon>Neoroseomonas</taxon>
    </lineage>
</organism>
<evidence type="ECO:0000313" key="7">
    <source>
        <dbReference type="Proteomes" id="UP000746741"/>
    </source>
</evidence>
<evidence type="ECO:0000256" key="1">
    <source>
        <dbReference type="ARBA" id="ARBA00023015"/>
    </source>
</evidence>
<dbReference type="SMART" id="SM00345">
    <property type="entry name" value="HTH_GNTR"/>
    <property type="match status" value="1"/>
</dbReference>
<dbReference type="PROSITE" id="PS50949">
    <property type="entry name" value="HTH_GNTR"/>
    <property type="match status" value="1"/>
</dbReference>
<evidence type="ECO:0000313" key="8">
    <source>
        <dbReference type="Proteomes" id="UP001138708"/>
    </source>
</evidence>
<dbReference type="EMBL" id="JAAVUP010000012">
    <property type="protein sequence ID" value="NKE19694.1"/>
    <property type="molecule type" value="Genomic_DNA"/>
</dbReference>
<dbReference type="PANTHER" id="PTHR43537:SF20">
    <property type="entry name" value="HTH-TYPE TRANSCRIPTIONAL REPRESSOR GLAR"/>
    <property type="match status" value="1"/>
</dbReference>
<dbReference type="InterPro" id="IPR000524">
    <property type="entry name" value="Tscrpt_reg_HTH_GntR"/>
</dbReference>
<dbReference type="InterPro" id="IPR036388">
    <property type="entry name" value="WH-like_DNA-bd_sf"/>
</dbReference>
<dbReference type="Pfam" id="PF00392">
    <property type="entry name" value="GntR"/>
    <property type="match status" value="1"/>
</dbReference>
<proteinExistence type="predicted"/>
<dbReference type="Proteomes" id="UP000746741">
    <property type="component" value="Unassembled WGS sequence"/>
</dbReference>
<dbReference type="Gene3D" id="1.20.120.530">
    <property type="entry name" value="GntR ligand-binding domain-like"/>
    <property type="match status" value="1"/>
</dbReference>
<dbReference type="SUPFAM" id="SSF46785">
    <property type="entry name" value="Winged helix' DNA-binding domain"/>
    <property type="match status" value="1"/>
</dbReference>
<reference evidence="5" key="3">
    <citation type="journal article" date="2021" name="Syst. Appl. Microbiol.">
        <title>Roseomonas hellenica sp. nov., isolated from roots of wild-growing Alkanna tinctoria.</title>
        <authorList>
            <person name="Rat A."/>
            <person name="Naranjo H.D."/>
            <person name="Lebbe L."/>
            <person name="Cnockaert M."/>
            <person name="Krigas N."/>
            <person name="Grigoriadou K."/>
            <person name="Maloupa E."/>
            <person name="Willems A."/>
        </authorList>
    </citation>
    <scope>NUCLEOTIDE SEQUENCE</scope>
    <source>
        <strain evidence="5">LMG 31161</strain>
    </source>
</reference>
<keyword evidence="2" id="KW-0238">DNA-binding</keyword>
<evidence type="ECO:0000313" key="5">
    <source>
        <dbReference type="EMBL" id="MBR0658960.1"/>
    </source>
</evidence>
<dbReference type="SMART" id="SM00895">
    <property type="entry name" value="FCD"/>
    <property type="match status" value="1"/>
</dbReference>
<dbReference type="AlphaFoldDB" id="A0A9X9WF50"/>
<dbReference type="SUPFAM" id="SSF48008">
    <property type="entry name" value="GntR ligand-binding domain-like"/>
    <property type="match status" value="1"/>
</dbReference>
<protein>
    <submittedName>
        <fullName evidence="5">FCD domain-containing protein</fullName>
    </submittedName>
</protein>
<name>A0A9X9WF50_9PROT</name>
<comment type="caution">
    <text evidence="5">The sequence shown here is derived from an EMBL/GenBank/DDBJ whole genome shotgun (WGS) entry which is preliminary data.</text>
</comment>
<sequence>MSEATSERAFGRIRADILRGVLGPGRKLTLDRLRETYGVGLSTLRESLSRLVAERLVVAEGQRGFEVAGFSETELREVAELRLLLEGHALEHAFRAGDVEWEASVVAAHHKLSQMQDRLAAGDAEALEPWRRFDAEFHRTLISACGSRTLMATHASVFDRYSRYQNLALGFRGEIAVREHRELCDAAIRRDAAAAREVLAAHIRGGVAHAMASGGV</sequence>
<accession>A0A9X9WF50</accession>
<feature type="domain" description="HTH gntR-type" evidence="4">
    <location>
        <begin position="3"/>
        <end position="70"/>
    </location>
</feature>
<evidence type="ECO:0000313" key="6">
    <source>
        <dbReference type="EMBL" id="NKE19694.1"/>
    </source>
</evidence>
<evidence type="ECO:0000256" key="3">
    <source>
        <dbReference type="ARBA" id="ARBA00023163"/>
    </source>
</evidence>